<dbReference type="GO" id="GO:0004497">
    <property type="term" value="F:monooxygenase activity"/>
    <property type="evidence" value="ECO:0007669"/>
    <property type="project" value="UniProtKB-KW"/>
</dbReference>
<gene>
    <name evidence="9" type="ORF">ACFOMP_19450</name>
</gene>
<evidence type="ECO:0000256" key="2">
    <source>
        <dbReference type="ARBA" id="ARBA00022714"/>
    </source>
</evidence>
<evidence type="ECO:0000256" key="1">
    <source>
        <dbReference type="ARBA" id="ARBA00022630"/>
    </source>
</evidence>
<name>A0ABV7S3V8_9RHOB</name>
<keyword evidence="2" id="KW-0001">2Fe-2S</keyword>
<accession>A0ABV7S3V8</accession>
<dbReference type="RefSeq" id="WP_289894003.1">
    <property type="nucleotide sequence ID" value="NZ_JBHRXE010000066.1"/>
</dbReference>
<dbReference type="Pfam" id="PF22290">
    <property type="entry name" value="DmmA-like_N"/>
    <property type="match status" value="1"/>
</dbReference>
<feature type="domain" description="Dimethylamine monooxygenase subunit DmmA-like C-terminal" evidence="7">
    <location>
        <begin position="143"/>
        <end position="186"/>
    </location>
</feature>
<dbReference type="InterPro" id="IPR054582">
    <property type="entry name" value="DmmA-like_N"/>
</dbReference>
<evidence type="ECO:0000256" key="4">
    <source>
        <dbReference type="ARBA" id="ARBA00023002"/>
    </source>
</evidence>
<organism evidence="9 10">
    <name type="scientific">Paracoccus simplex</name>
    <dbReference type="NCBI Taxonomy" id="2086346"/>
    <lineage>
        <taxon>Bacteria</taxon>
        <taxon>Pseudomonadati</taxon>
        <taxon>Pseudomonadota</taxon>
        <taxon>Alphaproteobacteria</taxon>
        <taxon>Rhodobacterales</taxon>
        <taxon>Paracoccaceae</taxon>
        <taxon>Paracoccus</taxon>
    </lineage>
</organism>
<feature type="domain" description="Dimethylamine monooxygenase subunit DmmA-like N-terminal" evidence="8">
    <location>
        <begin position="9"/>
        <end position="130"/>
    </location>
</feature>
<keyword evidence="10" id="KW-1185">Reference proteome</keyword>
<evidence type="ECO:0000313" key="10">
    <source>
        <dbReference type="Proteomes" id="UP001595596"/>
    </source>
</evidence>
<keyword evidence="1" id="KW-0285">Flavoprotein</keyword>
<keyword evidence="4" id="KW-0560">Oxidoreductase</keyword>
<reference evidence="10" key="1">
    <citation type="journal article" date="2019" name="Int. J. Syst. Evol. Microbiol.">
        <title>The Global Catalogue of Microorganisms (GCM) 10K type strain sequencing project: providing services to taxonomists for standard genome sequencing and annotation.</title>
        <authorList>
            <consortium name="The Broad Institute Genomics Platform"/>
            <consortium name="The Broad Institute Genome Sequencing Center for Infectious Disease"/>
            <person name="Wu L."/>
            <person name="Ma J."/>
        </authorList>
    </citation>
    <scope>NUCLEOTIDE SEQUENCE [LARGE SCALE GENOMIC DNA]</scope>
    <source>
        <strain evidence="10">VKM B-3226</strain>
    </source>
</reference>
<evidence type="ECO:0000259" key="7">
    <source>
        <dbReference type="Pfam" id="PF22289"/>
    </source>
</evidence>
<comment type="caution">
    <text evidence="9">The sequence shown here is derived from an EMBL/GenBank/DDBJ whole genome shotgun (WGS) entry which is preliminary data.</text>
</comment>
<dbReference type="Pfam" id="PF22289">
    <property type="entry name" value="DmmA-like_C"/>
    <property type="match status" value="1"/>
</dbReference>
<dbReference type="Proteomes" id="UP001595596">
    <property type="component" value="Unassembled WGS sequence"/>
</dbReference>
<evidence type="ECO:0000256" key="5">
    <source>
        <dbReference type="ARBA" id="ARBA00023004"/>
    </source>
</evidence>
<evidence type="ECO:0000256" key="3">
    <source>
        <dbReference type="ARBA" id="ARBA00022723"/>
    </source>
</evidence>
<dbReference type="InterPro" id="IPR048037">
    <property type="entry name" value="DmmA-like_C"/>
</dbReference>
<keyword evidence="5" id="KW-0408">Iron</keyword>
<proteinExistence type="predicted"/>
<evidence type="ECO:0000259" key="8">
    <source>
        <dbReference type="Pfam" id="PF22290"/>
    </source>
</evidence>
<evidence type="ECO:0000313" key="9">
    <source>
        <dbReference type="EMBL" id="MFC3571629.1"/>
    </source>
</evidence>
<dbReference type="NCBIfam" id="NF041259">
    <property type="entry name" value="mono_DmmA_fam"/>
    <property type="match status" value="1"/>
</dbReference>
<keyword evidence="9" id="KW-0503">Monooxygenase</keyword>
<protein>
    <submittedName>
        <fullName evidence="9">Dimethylamine monooxygenase subunit DmmA family protein</fullName>
    </submittedName>
</protein>
<evidence type="ECO:0000256" key="6">
    <source>
        <dbReference type="ARBA" id="ARBA00023014"/>
    </source>
</evidence>
<keyword evidence="3" id="KW-0479">Metal-binding</keyword>
<dbReference type="EMBL" id="JBHRXE010000066">
    <property type="protein sequence ID" value="MFC3571629.1"/>
    <property type="molecule type" value="Genomic_DNA"/>
</dbReference>
<sequence>MRATEFSPSIPSRPVYGGLRPHGALPALMLAEGAGGEALAELAKADSSVMRHAQLFYISSGAPAGPELAARLRGLGPASYVEGPSWAALRPRFARALADAHMGIRLYLAGSEGLIGQAMADALAAGLPLEAIDAEHHGGIARRMQCVHCKGITENVTTDPFTCAHCGLNLFVRDHYSRRIGAFQGVCIDAETPGIVPEPQEIKP</sequence>
<keyword evidence="6" id="KW-0411">Iron-sulfur</keyword>